<feature type="binding site" evidence="6">
    <location>
        <position position="62"/>
    </location>
    <ligand>
        <name>ATP</name>
        <dbReference type="ChEBI" id="CHEBI:30616"/>
    </ligand>
</feature>
<evidence type="ECO:0000256" key="1">
    <source>
        <dbReference type="ARBA" id="ARBA00022527"/>
    </source>
</evidence>
<feature type="compositionally biased region" description="Polar residues" evidence="7">
    <location>
        <begin position="291"/>
        <end position="306"/>
    </location>
</feature>
<name>A0A166GCI4_9AGAM</name>
<dbReference type="PANTHER" id="PTHR43895">
    <property type="entry name" value="CALCIUM/CALMODULIN-DEPENDENT PROTEIN KINASE KINASE-RELATED"/>
    <property type="match status" value="1"/>
</dbReference>
<dbReference type="SUPFAM" id="SSF56112">
    <property type="entry name" value="Protein kinase-like (PK-like)"/>
    <property type="match status" value="1"/>
</dbReference>
<organism evidence="9">
    <name type="scientific">Athelia psychrophila</name>
    <dbReference type="NCBI Taxonomy" id="1759441"/>
    <lineage>
        <taxon>Eukaryota</taxon>
        <taxon>Fungi</taxon>
        <taxon>Dikarya</taxon>
        <taxon>Basidiomycota</taxon>
        <taxon>Agaricomycotina</taxon>
        <taxon>Agaricomycetes</taxon>
        <taxon>Agaricomycetidae</taxon>
        <taxon>Atheliales</taxon>
        <taxon>Atheliaceae</taxon>
        <taxon>Athelia</taxon>
    </lineage>
</organism>
<feature type="non-terminal residue" evidence="9">
    <location>
        <position position="1"/>
    </location>
</feature>
<dbReference type="GO" id="GO:0004674">
    <property type="term" value="F:protein serine/threonine kinase activity"/>
    <property type="evidence" value="ECO:0007669"/>
    <property type="project" value="UniProtKB-KW"/>
</dbReference>
<accession>A0A166GCI4</accession>
<feature type="region of interest" description="Disordered" evidence="7">
    <location>
        <begin position="289"/>
        <end position="312"/>
    </location>
</feature>
<protein>
    <submittedName>
        <fullName evidence="9">Kinase-like protein</fullName>
    </submittedName>
</protein>
<keyword evidence="4" id="KW-0418">Kinase</keyword>
<dbReference type="PROSITE" id="PS00107">
    <property type="entry name" value="PROTEIN_KINASE_ATP"/>
    <property type="match status" value="1"/>
</dbReference>
<evidence type="ECO:0000256" key="4">
    <source>
        <dbReference type="ARBA" id="ARBA00022777"/>
    </source>
</evidence>
<evidence type="ECO:0000259" key="8">
    <source>
        <dbReference type="PROSITE" id="PS50011"/>
    </source>
</evidence>
<dbReference type="STRING" id="436010.A0A166GCI4"/>
<dbReference type="PROSITE" id="PS50011">
    <property type="entry name" value="PROTEIN_KINASE_DOM"/>
    <property type="match status" value="1"/>
</dbReference>
<dbReference type="CDD" id="cd14008">
    <property type="entry name" value="STKc_LKB1_CaMKK"/>
    <property type="match status" value="1"/>
</dbReference>
<dbReference type="EMBL" id="KV417580">
    <property type="protein sequence ID" value="KZP17699.1"/>
    <property type="molecule type" value="Genomic_DNA"/>
</dbReference>
<evidence type="ECO:0000256" key="7">
    <source>
        <dbReference type="SAM" id="MobiDB-lite"/>
    </source>
</evidence>
<dbReference type="SMART" id="SM00220">
    <property type="entry name" value="S_TKc"/>
    <property type="match status" value="1"/>
</dbReference>
<proteinExistence type="predicted"/>
<evidence type="ECO:0000256" key="5">
    <source>
        <dbReference type="ARBA" id="ARBA00022840"/>
    </source>
</evidence>
<evidence type="ECO:0000256" key="3">
    <source>
        <dbReference type="ARBA" id="ARBA00022741"/>
    </source>
</evidence>
<feature type="domain" description="Protein kinase" evidence="8">
    <location>
        <begin position="31"/>
        <end position="417"/>
    </location>
</feature>
<dbReference type="AlphaFoldDB" id="A0A166GCI4"/>
<evidence type="ECO:0000313" key="9">
    <source>
        <dbReference type="EMBL" id="KZP17699.1"/>
    </source>
</evidence>
<dbReference type="InterPro" id="IPR000719">
    <property type="entry name" value="Prot_kinase_dom"/>
</dbReference>
<dbReference type="GO" id="GO:0007165">
    <property type="term" value="P:signal transduction"/>
    <property type="evidence" value="ECO:0007669"/>
    <property type="project" value="TreeGrafter"/>
</dbReference>
<keyword evidence="2" id="KW-0808">Transferase</keyword>
<evidence type="ECO:0000256" key="2">
    <source>
        <dbReference type="ARBA" id="ARBA00022679"/>
    </source>
</evidence>
<dbReference type="GO" id="GO:0005524">
    <property type="term" value="F:ATP binding"/>
    <property type="evidence" value="ECO:0007669"/>
    <property type="project" value="UniProtKB-UniRule"/>
</dbReference>
<dbReference type="Gene3D" id="1.10.510.10">
    <property type="entry name" value="Transferase(Phosphotransferase) domain 1"/>
    <property type="match status" value="1"/>
</dbReference>
<sequence length="433" mass="48417">MQPIDPPEVPRTTVQLHTNKSAQQNLILNQYERLVMIGKGQHGEVFVALDTITGKKVVSALKAMKRKNVKEDKMKMLRKSAIQATPHTPITDRIATAEHKIKKEIAIMKKCRHAQIVRLLEAIDDRTKMKIYMVMELLAGGEIKWRNDKGQPILHVDQTRRILRDAILGLEYLHYQGIIHRDIKPANLLWTEDRQTVKITDFGVSHFSLALRMANQPLGSGVPDMGGNSMSTLTDSFMDDTELSKRAGTPSFLAPEVVWEYRSDNMDTTRAVGPGSIFSSFRNALEKDKSGSGSNSIDPAGSNSTVHIPGTVSRPPITKSIDVWALGVTLYCLLFARTPFHFEGDNAFLMYVHIANHDWVADTSGTMGYDKVPTGERHPAPDDTREGALVMNILDGILKKHVDERMTLDELKSHPWITRDIPDPATWLAVTSP</sequence>
<keyword evidence="1" id="KW-0723">Serine/threonine-protein kinase</keyword>
<keyword evidence="3 6" id="KW-0547">Nucleotide-binding</keyword>
<gene>
    <name evidence="9" type="ORF">FIBSPDRAFT_746681</name>
</gene>
<dbReference type="InterPro" id="IPR011009">
    <property type="entry name" value="Kinase-like_dom_sf"/>
</dbReference>
<keyword evidence="5 6" id="KW-0067">ATP-binding</keyword>
<reference evidence="9" key="1">
    <citation type="journal article" date="2016" name="Mol. Biol. Evol.">
        <title>Comparative Genomics of Early-Diverging Mushroom-Forming Fungi Provides Insights into the Origins of Lignocellulose Decay Capabilities.</title>
        <authorList>
            <person name="Nagy L.G."/>
            <person name="Riley R."/>
            <person name="Tritt A."/>
            <person name="Adam C."/>
            <person name="Daum C."/>
            <person name="Floudas D."/>
            <person name="Sun H."/>
            <person name="Yadav J.S."/>
            <person name="Pangilinan J."/>
            <person name="Larsson K.H."/>
            <person name="Matsuura K."/>
            <person name="Barry K."/>
            <person name="Labutti K."/>
            <person name="Kuo R."/>
            <person name="Ohm R.A."/>
            <person name="Bhattacharya S.S."/>
            <person name="Shirouzu T."/>
            <person name="Yoshinaga Y."/>
            <person name="Martin F.M."/>
            <person name="Grigoriev I.V."/>
            <person name="Hibbett D.S."/>
        </authorList>
    </citation>
    <scope>NUCLEOTIDE SEQUENCE [LARGE SCALE GENOMIC DNA]</scope>
    <source>
        <strain evidence="9">CBS 109695</strain>
    </source>
</reference>
<dbReference type="Pfam" id="PF00069">
    <property type="entry name" value="Pkinase"/>
    <property type="match status" value="2"/>
</dbReference>
<dbReference type="InterPro" id="IPR017441">
    <property type="entry name" value="Protein_kinase_ATP_BS"/>
</dbReference>
<dbReference type="Gene3D" id="3.30.200.20">
    <property type="entry name" value="Phosphorylase Kinase, domain 1"/>
    <property type="match status" value="1"/>
</dbReference>
<dbReference type="OrthoDB" id="68483at2759"/>
<evidence type="ECO:0000256" key="6">
    <source>
        <dbReference type="PROSITE-ProRule" id="PRU10141"/>
    </source>
</evidence>
<dbReference type="PANTHER" id="PTHR43895:SF152">
    <property type="entry name" value="SERINE_THREONINE-PROTEIN KINASE TOS3"/>
    <property type="match status" value="1"/>
</dbReference>